<protein>
    <submittedName>
        <fullName evidence="2">Uncharacterized protein</fullName>
    </submittedName>
</protein>
<evidence type="ECO:0000313" key="2">
    <source>
        <dbReference type="EMBL" id="CAF4161376.1"/>
    </source>
</evidence>
<evidence type="ECO:0000313" key="3">
    <source>
        <dbReference type="Proteomes" id="UP000663874"/>
    </source>
</evidence>
<dbReference type="EMBL" id="CAJOBE010013210">
    <property type="protein sequence ID" value="CAF4161376.1"/>
    <property type="molecule type" value="Genomic_DNA"/>
</dbReference>
<organism evidence="2 3">
    <name type="scientific">Rotaria sordida</name>
    <dbReference type="NCBI Taxonomy" id="392033"/>
    <lineage>
        <taxon>Eukaryota</taxon>
        <taxon>Metazoa</taxon>
        <taxon>Spiralia</taxon>
        <taxon>Gnathifera</taxon>
        <taxon>Rotifera</taxon>
        <taxon>Eurotatoria</taxon>
        <taxon>Bdelloidea</taxon>
        <taxon>Philodinida</taxon>
        <taxon>Philodinidae</taxon>
        <taxon>Rotaria</taxon>
    </lineage>
</organism>
<feature type="non-terminal residue" evidence="2">
    <location>
        <position position="1"/>
    </location>
</feature>
<accession>A0A819Z0A7</accession>
<evidence type="ECO:0000256" key="1">
    <source>
        <dbReference type="SAM" id="MobiDB-lite"/>
    </source>
</evidence>
<feature type="region of interest" description="Disordered" evidence="1">
    <location>
        <begin position="1"/>
        <end position="45"/>
    </location>
</feature>
<name>A0A819Z0A7_9BILA</name>
<gene>
    <name evidence="2" type="ORF">FNK824_LOCUS34204</name>
</gene>
<comment type="caution">
    <text evidence="2">The sequence shown here is derived from an EMBL/GenBank/DDBJ whole genome shotgun (WGS) entry which is preliminary data.</text>
</comment>
<proteinExistence type="predicted"/>
<sequence>MFSESENTTTASSSRKSGSSSKTSSEKISINESSRSSIRDSLSSSEAATKVSHEYSNGVSINLDVSANNNHQQNEISTGNSLNTSSSSIITNTSIAVNEEHKVTTNQLSKDLSIKIQSHPEATINDFTLKWPKFEVKNVLFKATDQKPKDLFGSVDELVFSFLKNQQRHSNEILCSRPDCPKKERKCTSTELDIFSTDEHIDKCEIESEGVCPVMVKRREEMCEAKALQKKYKDGRVPLFNCETNTNECERGWVCNARNIQTSAIFDYGFPPIII</sequence>
<reference evidence="2" key="1">
    <citation type="submission" date="2021-02" db="EMBL/GenBank/DDBJ databases">
        <authorList>
            <person name="Nowell W R."/>
        </authorList>
    </citation>
    <scope>NUCLEOTIDE SEQUENCE</scope>
</reference>
<dbReference type="Proteomes" id="UP000663874">
    <property type="component" value="Unassembled WGS sequence"/>
</dbReference>
<dbReference type="AlphaFoldDB" id="A0A819Z0A7"/>